<organism evidence="2 3">
    <name type="scientific">Ceraceosorus bombacis</name>
    <dbReference type="NCBI Taxonomy" id="401625"/>
    <lineage>
        <taxon>Eukaryota</taxon>
        <taxon>Fungi</taxon>
        <taxon>Dikarya</taxon>
        <taxon>Basidiomycota</taxon>
        <taxon>Ustilaginomycotina</taxon>
        <taxon>Exobasidiomycetes</taxon>
        <taxon>Ceraceosorales</taxon>
        <taxon>Ceraceosoraceae</taxon>
        <taxon>Ceraceosorus</taxon>
    </lineage>
</organism>
<evidence type="ECO:0000313" key="2">
    <source>
        <dbReference type="EMBL" id="CEH17077.1"/>
    </source>
</evidence>
<evidence type="ECO:0000256" key="1">
    <source>
        <dbReference type="SAM" id="MobiDB-lite"/>
    </source>
</evidence>
<feature type="compositionally biased region" description="Basic and acidic residues" evidence="1">
    <location>
        <begin position="24"/>
        <end position="33"/>
    </location>
</feature>
<name>A0A0P1BKX0_9BASI</name>
<keyword evidence="3" id="KW-1185">Reference proteome</keyword>
<protein>
    <submittedName>
        <fullName evidence="2">Uncharacterized protein</fullName>
    </submittedName>
</protein>
<accession>A0A0P1BKX0</accession>
<dbReference type="EMBL" id="CCYA01000254">
    <property type="protein sequence ID" value="CEH17077.1"/>
    <property type="molecule type" value="Genomic_DNA"/>
</dbReference>
<reference evidence="2 3" key="1">
    <citation type="submission" date="2014-09" db="EMBL/GenBank/DDBJ databases">
        <authorList>
            <person name="Magalhaes I.L.F."/>
            <person name="Oliveira U."/>
            <person name="Santos F.R."/>
            <person name="Vidigal T.H.D.A."/>
            <person name="Brescovit A.D."/>
            <person name="Santos A.J."/>
        </authorList>
    </citation>
    <scope>NUCLEOTIDE SEQUENCE [LARGE SCALE GENOMIC DNA]</scope>
</reference>
<proteinExistence type="predicted"/>
<feature type="region of interest" description="Disordered" evidence="1">
    <location>
        <begin position="1"/>
        <end position="51"/>
    </location>
</feature>
<sequence length="51" mass="5717">MRYSPHQTRPPPLDRWSSAVVPMERQKEEKTRQVENATTDDGGPGLAIADP</sequence>
<dbReference type="AlphaFoldDB" id="A0A0P1BKX0"/>
<evidence type="ECO:0000313" key="3">
    <source>
        <dbReference type="Proteomes" id="UP000054845"/>
    </source>
</evidence>
<dbReference type="Proteomes" id="UP000054845">
    <property type="component" value="Unassembled WGS sequence"/>
</dbReference>